<evidence type="ECO:0000313" key="8">
    <source>
        <dbReference type="EMBL" id="GAK60939.1"/>
    </source>
</evidence>
<keyword evidence="4" id="KW-0805">Transcription regulation</keyword>
<feature type="binding site" evidence="7">
    <location>
        <position position="106"/>
    </location>
    <ligand>
        <name>Zn(2+)</name>
        <dbReference type="ChEBI" id="CHEBI:29105"/>
    </ligand>
</feature>
<dbReference type="STRING" id="1499967.U27_00837"/>
<protein>
    <submittedName>
        <fullName evidence="8">Ferric uptake regulator, Fur family</fullName>
    </submittedName>
</protein>
<dbReference type="PANTHER" id="PTHR33202">
    <property type="entry name" value="ZINC UPTAKE REGULATION PROTEIN"/>
    <property type="match status" value="1"/>
</dbReference>
<reference evidence="8" key="1">
    <citation type="journal article" date="2015" name="PeerJ">
        <title>First genomic representation of candidate bacterial phylum KSB3 points to enhanced environmental sensing as a trigger of wastewater bulking.</title>
        <authorList>
            <person name="Sekiguchi Y."/>
            <person name="Ohashi A."/>
            <person name="Parks D.H."/>
            <person name="Yamauchi T."/>
            <person name="Tyson G.W."/>
            <person name="Hugenholtz P."/>
        </authorList>
    </citation>
    <scope>NUCLEOTIDE SEQUENCE [LARGE SCALE GENOMIC DNA]</scope>
</reference>
<dbReference type="InterPro" id="IPR043135">
    <property type="entry name" value="Fur_C"/>
</dbReference>
<evidence type="ECO:0000256" key="4">
    <source>
        <dbReference type="ARBA" id="ARBA00023015"/>
    </source>
</evidence>
<feature type="binding site" evidence="7">
    <location>
        <position position="143"/>
    </location>
    <ligand>
        <name>Zn(2+)</name>
        <dbReference type="ChEBI" id="CHEBI:29105"/>
    </ligand>
</feature>
<dbReference type="GO" id="GO:0000976">
    <property type="term" value="F:transcription cis-regulatory region binding"/>
    <property type="evidence" value="ECO:0007669"/>
    <property type="project" value="TreeGrafter"/>
</dbReference>
<dbReference type="InterPro" id="IPR036388">
    <property type="entry name" value="WH-like_DNA-bd_sf"/>
</dbReference>
<organism evidence="8">
    <name type="scientific">Vecturithrix granuli</name>
    <dbReference type="NCBI Taxonomy" id="1499967"/>
    <lineage>
        <taxon>Bacteria</taxon>
        <taxon>Candidatus Moduliflexota</taxon>
        <taxon>Candidatus Vecturitrichia</taxon>
        <taxon>Candidatus Vecturitrichales</taxon>
        <taxon>Candidatus Vecturitrichaceae</taxon>
        <taxon>Candidatus Vecturithrix</taxon>
    </lineage>
</organism>
<comment type="cofactor">
    <cofactor evidence="7">
        <name>Zn(2+)</name>
        <dbReference type="ChEBI" id="CHEBI:29105"/>
    </cofactor>
    <text evidence="7">Binds 1 zinc ion per subunit.</text>
</comment>
<dbReference type="GO" id="GO:0008270">
    <property type="term" value="F:zinc ion binding"/>
    <property type="evidence" value="ECO:0007669"/>
    <property type="project" value="TreeGrafter"/>
</dbReference>
<sequence length="148" mass="17508">MQQRDNRLTALKLEQFKETCKSHQIKLTPQRLLIYEELMTTDEHPSTDMLYQRVRTIFPTISFDTVNRTLLTFHELGLAEIVGGTGNSKRFDGDTTKHHHFQCLKCKKIFDVNYEPYNQLEVSQELEERFQVLRANVYLEGYCDQCKE</sequence>
<keyword evidence="7" id="KW-0479">Metal-binding</keyword>
<dbReference type="Gene3D" id="1.10.10.10">
    <property type="entry name" value="Winged helix-like DNA-binding domain superfamily/Winged helix DNA-binding domain"/>
    <property type="match status" value="1"/>
</dbReference>
<dbReference type="GO" id="GO:0003700">
    <property type="term" value="F:DNA-binding transcription factor activity"/>
    <property type="evidence" value="ECO:0007669"/>
    <property type="project" value="InterPro"/>
</dbReference>
<evidence type="ECO:0000256" key="1">
    <source>
        <dbReference type="ARBA" id="ARBA00007957"/>
    </source>
</evidence>
<dbReference type="GO" id="GO:1900376">
    <property type="term" value="P:regulation of secondary metabolite biosynthetic process"/>
    <property type="evidence" value="ECO:0007669"/>
    <property type="project" value="TreeGrafter"/>
</dbReference>
<dbReference type="CDD" id="cd07153">
    <property type="entry name" value="Fur_like"/>
    <property type="match status" value="1"/>
</dbReference>
<dbReference type="PANTHER" id="PTHR33202:SF8">
    <property type="entry name" value="PEROXIDE-RESPONSIVE REPRESSOR PERR"/>
    <property type="match status" value="1"/>
</dbReference>
<keyword evidence="2" id="KW-0678">Repressor</keyword>
<feature type="binding site" evidence="7">
    <location>
        <position position="146"/>
    </location>
    <ligand>
        <name>Zn(2+)</name>
        <dbReference type="ChEBI" id="CHEBI:29105"/>
    </ligand>
</feature>
<dbReference type="Pfam" id="PF01475">
    <property type="entry name" value="FUR"/>
    <property type="match status" value="1"/>
</dbReference>
<dbReference type="AlphaFoldDB" id="A0A081C8N4"/>
<dbReference type="GO" id="GO:0045892">
    <property type="term" value="P:negative regulation of DNA-templated transcription"/>
    <property type="evidence" value="ECO:0007669"/>
    <property type="project" value="TreeGrafter"/>
</dbReference>
<evidence type="ECO:0000256" key="7">
    <source>
        <dbReference type="PIRSR" id="PIRSR602481-1"/>
    </source>
</evidence>
<name>A0A081C8N4_VECG1</name>
<evidence type="ECO:0000313" key="9">
    <source>
        <dbReference type="Proteomes" id="UP000030661"/>
    </source>
</evidence>
<comment type="similarity">
    <text evidence="1">Belongs to the Fur family.</text>
</comment>
<keyword evidence="5" id="KW-0238">DNA-binding</keyword>
<dbReference type="InterPro" id="IPR002481">
    <property type="entry name" value="FUR"/>
</dbReference>
<dbReference type="eggNOG" id="COG0735">
    <property type="taxonomic scope" value="Bacteria"/>
</dbReference>
<evidence type="ECO:0000256" key="3">
    <source>
        <dbReference type="ARBA" id="ARBA00022833"/>
    </source>
</evidence>
<dbReference type="SUPFAM" id="SSF46785">
    <property type="entry name" value="Winged helix' DNA-binding domain"/>
    <property type="match status" value="1"/>
</dbReference>
<dbReference type="HOGENOM" id="CLU_096072_4_2_0"/>
<feature type="binding site" evidence="7">
    <location>
        <position position="103"/>
    </location>
    <ligand>
        <name>Zn(2+)</name>
        <dbReference type="ChEBI" id="CHEBI:29105"/>
    </ligand>
</feature>
<dbReference type="EMBL" id="DF820476">
    <property type="protein sequence ID" value="GAK60939.1"/>
    <property type="molecule type" value="Genomic_DNA"/>
</dbReference>
<evidence type="ECO:0000256" key="2">
    <source>
        <dbReference type="ARBA" id="ARBA00022491"/>
    </source>
</evidence>
<accession>A0A081C8N4</accession>
<dbReference type="Gene3D" id="3.30.1490.190">
    <property type="match status" value="1"/>
</dbReference>
<dbReference type="Proteomes" id="UP000030661">
    <property type="component" value="Unassembled WGS sequence"/>
</dbReference>
<gene>
    <name evidence="8" type="ORF">U27_00837</name>
</gene>
<evidence type="ECO:0000256" key="6">
    <source>
        <dbReference type="ARBA" id="ARBA00023163"/>
    </source>
</evidence>
<keyword evidence="3 7" id="KW-0862">Zinc</keyword>
<dbReference type="InterPro" id="IPR036390">
    <property type="entry name" value="WH_DNA-bd_sf"/>
</dbReference>
<keyword evidence="9" id="KW-1185">Reference proteome</keyword>
<evidence type="ECO:0000256" key="5">
    <source>
        <dbReference type="ARBA" id="ARBA00023125"/>
    </source>
</evidence>
<proteinExistence type="inferred from homology"/>
<keyword evidence="6" id="KW-0804">Transcription</keyword>